<dbReference type="SUPFAM" id="SSF56112">
    <property type="entry name" value="Protein kinase-like (PK-like)"/>
    <property type="match status" value="1"/>
</dbReference>
<reference evidence="1 2" key="1">
    <citation type="journal article" date="2019" name="Int. J. Syst. Evol. Microbiol.">
        <title>The Global Catalogue of Microorganisms (GCM) 10K type strain sequencing project: providing services to taxonomists for standard genome sequencing and annotation.</title>
        <authorList>
            <consortium name="The Broad Institute Genomics Platform"/>
            <consortium name="The Broad Institute Genome Sequencing Center for Infectious Disease"/>
            <person name="Wu L."/>
            <person name="Ma J."/>
        </authorList>
    </citation>
    <scope>NUCLEOTIDE SEQUENCE [LARGE SCALE GENOMIC DNA]</scope>
    <source>
        <strain evidence="1 2">JCM 16378</strain>
    </source>
</reference>
<dbReference type="Pfam" id="PF04655">
    <property type="entry name" value="APH_6_hur"/>
    <property type="match status" value="1"/>
</dbReference>
<dbReference type="Gene3D" id="3.90.1200.10">
    <property type="match status" value="1"/>
</dbReference>
<keyword evidence="2" id="KW-1185">Reference proteome</keyword>
<dbReference type="InterPro" id="IPR011009">
    <property type="entry name" value="Kinase-like_dom_sf"/>
</dbReference>
<dbReference type="EMBL" id="BAAARN010000001">
    <property type="protein sequence ID" value="GAA2731263.1"/>
    <property type="molecule type" value="Genomic_DNA"/>
</dbReference>
<proteinExistence type="predicted"/>
<comment type="caution">
    <text evidence="1">The sequence shown here is derived from an EMBL/GenBank/DDBJ whole genome shotgun (WGS) entry which is preliminary data.</text>
</comment>
<dbReference type="RefSeq" id="WP_344189835.1">
    <property type="nucleotide sequence ID" value="NZ_BAAARN010000001.1"/>
</dbReference>
<dbReference type="Proteomes" id="UP001501326">
    <property type="component" value="Unassembled WGS sequence"/>
</dbReference>
<name>A0ABN3UFG5_9MICO</name>
<gene>
    <name evidence="1" type="ORF">GCM10009867_04440</name>
</gene>
<evidence type="ECO:0000313" key="1">
    <source>
        <dbReference type="EMBL" id="GAA2731263.1"/>
    </source>
</evidence>
<protein>
    <recommendedName>
        <fullName evidence="3">Aminoglycoside phosphotransferase</fullName>
    </recommendedName>
</protein>
<sequence length="227" mass="24370">MVAASGHGYAEVLAWDPSVGALLTERLGGDLWSEHPGLRQQAAVVAPLLRDAWQVPLGSGKPLARKASGLVAILDELGPRYGEGHEDALRLARSYAQDLASTEQPEVVCHGDPHAGNVLRRGPGWALIDPDGFVGERAYDLGVVVRDACREYRAAEDEHQVGGVGSGADLLRDACTFLAEVTGTDAERIWRWGYVERVTTGLYLAWHGYPDEATTFLDTAGEVAAQV</sequence>
<evidence type="ECO:0000313" key="2">
    <source>
        <dbReference type="Proteomes" id="UP001501326"/>
    </source>
</evidence>
<accession>A0ABN3UFG5</accession>
<organism evidence="1 2">
    <name type="scientific">Pedococcus aerophilus</name>
    <dbReference type="NCBI Taxonomy" id="436356"/>
    <lineage>
        <taxon>Bacteria</taxon>
        <taxon>Bacillati</taxon>
        <taxon>Actinomycetota</taxon>
        <taxon>Actinomycetes</taxon>
        <taxon>Micrococcales</taxon>
        <taxon>Intrasporangiaceae</taxon>
        <taxon>Pedococcus</taxon>
    </lineage>
</organism>
<evidence type="ECO:0008006" key="3">
    <source>
        <dbReference type="Google" id="ProtNLM"/>
    </source>
</evidence>
<dbReference type="InterPro" id="IPR006748">
    <property type="entry name" value="NH2Glyco/OHUrea_AB-resist_kin"/>
</dbReference>